<sequence length="46" mass="4911">EIQSLCHTLLGAMADQIKYTAPFKPRACRSDNSVRGGVESGDKSTA</sequence>
<accession>A0A392RYM9</accession>
<evidence type="ECO:0000256" key="1">
    <source>
        <dbReference type="SAM" id="MobiDB-lite"/>
    </source>
</evidence>
<reference evidence="2 3" key="1">
    <citation type="journal article" date="2018" name="Front. Plant Sci.">
        <title>Red Clover (Trifolium pratense) and Zigzag Clover (T. medium) - A Picture of Genomic Similarities and Differences.</title>
        <authorList>
            <person name="Dluhosova J."/>
            <person name="Istvanek J."/>
            <person name="Nedelnik J."/>
            <person name="Repkova J."/>
        </authorList>
    </citation>
    <scope>NUCLEOTIDE SEQUENCE [LARGE SCALE GENOMIC DNA]</scope>
    <source>
        <strain evidence="3">cv. 10/8</strain>
        <tissue evidence="2">Leaf</tissue>
    </source>
</reference>
<organism evidence="2 3">
    <name type="scientific">Trifolium medium</name>
    <dbReference type="NCBI Taxonomy" id="97028"/>
    <lineage>
        <taxon>Eukaryota</taxon>
        <taxon>Viridiplantae</taxon>
        <taxon>Streptophyta</taxon>
        <taxon>Embryophyta</taxon>
        <taxon>Tracheophyta</taxon>
        <taxon>Spermatophyta</taxon>
        <taxon>Magnoliopsida</taxon>
        <taxon>eudicotyledons</taxon>
        <taxon>Gunneridae</taxon>
        <taxon>Pentapetalae</taxon>
        <taxon>rosids</taxon>
        <taxon>fabids</taxon>
        <taxon>Fabales</taxon>
        <taxon>Fabaceae</taxon>
        <taxon>Papilionoideae</taxon>
        <taxon>50 kb inversion clade</taxon>
        <taxon>NPAAA clade</taxon>
        <taxon>Hologalegina</taxon>
        <taxon>IRL clade</taxon>
        <taxon>Trifolieae</taxon>
        <taxon>Trifolium</taxon>
    </lineage>
</organism>
<feature type="non-terminal residue" evidence="2">
    <location>
        <position position="1"/>
    </location>
</feature>
<proteinExistence type="predicted"/>
<feature type="region of interest" description="Disordered" evidence="1">
    <location>
        <begin position="27"/>
        <end position="46"/>
    </location>
</feature>
<dbReference type="EMBL" id="LXQA010289784">
    <property type="protein sequence ID" value="MCI41252.1"/>
    <property type="molecule type" value="Genomic_DNA"/>
</dbReference>
<dbReference type="AlphaFoldDB" id="A0A392RYM9"/>
<dbReference type="Proteomes" id="UP000265520">
    <property type="component" value="Unassembled WGS sequence"/>
</dbReference>
<keyword evidence="3" id="KW-1185">Reference proteome</keyword>
<comment type="caution">
    <text evidence="2">The sequence shown here is derived from an EMBL/GenBank/DDBJ whole genome shotgun (WGS) entry which is preliminary data.</text>
</comment>
<name>A0A392RYM9_9FABA</name>
<evidence type="ECO:0000313" key="3">
    <source>
        <dbReference type="Proteomes" id="UP000265520"/>
    </source>
</evidence>
<protein>
    <submittedName>
        <fullName evidence="2">Uncharacterized protein</fullName>
    </submittedName>
</protein>
<evidence type="ECO:0000313" key="2">
    <source>
        <dbReference type="EMBL" id="MCI41252.1"/>
    </source>
</evidence>